<protein>
    <submittedName>
        <fullName evidence="3">Oxidoreductase</fullName>
    </submittedName>
</protein>
<evidence type="ECO:0000313" key="3">
    <source>
        <dbReference type="EMBL" id="GIH92798.1"/>
    </source>
</evidence>
<feature type="region of interest" description="Disordered" evidence="1">
    <location>
        <begin position="1"/>
        <end position="20"/>
    </location>
</feature>
<organism evidence="3 4">
    <name type="scientific">Planobispora siamensis</name>
    <dbReference type="NCBI Taxonomy" id="936338"/>
    <lineage>
        <taxon>Bacteria</taxon>
        <taxon>Bacillati</taxon>
        <taxon>Actinomycetota</taxon>
        <taxon>Actinomycetes</taxon>
        <taxon>Streptosporangiales</taxon>
        <taxon>Streptosporangiaceae</taxon>
        <taxon>Planobispora</taxon>
    </lineage>
</organism>
<evidence type="ECO:0000256" key="1">
    <source>
        <dbReference type="SAM" id="MobiDB-lite"/>
    </source>
</evidence>
<reference evidence="3 4" key="1">
    <citation type="submission" date="2021-01" db="EMBL/GenBank/DDBJ databases">
        <title>Whole genome shotgun sequence of Planobispora siamensis NBRC 107568.</title>
        <authorList>
            <person name="Komaki H."/>
            <person name="Tamura T."/>
        </authorList>
    </citation>
    <scope>NUCLEOTIDE SEQUENCE [LARGE SCALE GENOMIC DNA]</scope>
    <source>
        <strain evidence="3 4">NBRC 107568</strain>
    </source>
</reference>
<feature type="region of interest" description="Disordered" evidence="1">
    <location>
        <begin position="180"/>
        <end position="199"/>
    </location>
</feature>
<sequence>MPPFPSSLSPASRRMRPDRRLGRLNPAERLLWEAYPTGAWVDLRTGDPAVDDPANGASWGPERTVRAEVLTALLLGAQEAEPGTTPGVRLAGARITGPLDLSDATVTVKLHLLNCAIPDTVDFTDATTRGMRFRGCAMGRVRGARSTVDGLLEFDGSAVGGLRLDNAHITGQFRLAGTRLAPPEQGNRTPVGGPPQDITHPFTEEEVRRRGHDRYQWALWAGGLTVDGGAFLRRLNATGGLRMVGAKFHGGLYLQEASITATDPGGSPATEPAAEPATAPAAGSAAEPAAESAATRVYAVYADFLEASAAEFSAGFTAAGTVRLRGARINGVLSFDQAVLKAPDRSLHLSHMQVDELILKPVEIEGEINLSYSRIGVLMDRLSAYPDHVHLNGLTYEALRGPWTVAERLSWLCRDPGGYRPQPYEQLAAWYRRIGHEPDARRVLLAKQRERRATLRPTGRLWGRLLDSAVGYGYRPWMAGLWAAVLLVAGTVVFSAVPPAQIDPGEVRNFNAFVYTLDLLVPVSVFEQRGAWEPVGWTRWLAWTLVASGWILATALIAGAARVLRPSSAP</sequence>
<feature type="region of interest" description="Disordered" evidence="1">
    <location>
        <begin position="262"/>
        <end position="286"/>
    </location>
</feature>
<dbReference type="RefSeq" id="WP_239127778.1">
    <property type="nucleotide sequence ID" value="NZ_BOOJ01000029.1"/>
</dbReference>
<gene>
    <name evidence="3" type="ORF">Psi01_34280</name>
</gene>
<feature type="transmembrane region" description="Helical" evidence="2">
    <location>
        <begin position="540"/>
        <end position="564"/>
    </location>
</feature>
<keyword evidence="2" id="KW-0472">Membrane</keyword>
<proteinExistence type="predicted"/>
<accession>A0A8J3SEM0</accession>
<comment type="caution">
    <text evidence="3">The sequence shown here is derived from an EMBL/GenBank/DDBJ whole genome shotgun (WGS) entry which is preliminary data.</text>
</comment>
<feature type="transmembrane region" description="Helical" evidence="2">
    <location>
        <begin position="477"/>
        <end position="497"/>
    </location>
</feature>
<feature type="compositionally biased region" description="Low complexity" evidence="1">
    <location>
        <begin position="264"/>
        <end position="286"/>
    </location>
</feature>
<keyword evidence="2" id="KW-1133">Transmembrane helix</keyword>
<evidence type="ECO:0000256" key="2">
    <source>
        <dbReference type="SAM" id="Phobius"/>
    </source>
</evidence>
<feature type="transmembrane region" description="Helical" evidence="2">
    <location>
        <begin position="509"/>
        <end position="528"/>
    </location>
</feature>
<keyword evidence="2" id="KW-0812">Transmembrane</keyword>
<dbReference type="EMBL" id="BOOJ01000029">
    <property type="protein sequence ID" value="GIH92798.1"/>
    <property type="molecule type" value="Genomic_DNA"/>
</dbReference>
<keyword evidence="4" id="KW-1185">Reference proteome</keyword>
<dbReference type="AlphaFoldDB" id="A0A8J3SEM0"/>
<name>A0A8J3SEM0_9ACTN</name>
<dbReference type="Proteomes" id="UP000619788">
    <property type="component" value="Unassembled WGS sequence"/>
</dbReference>
<evidence type="ECO:0000313" key="4">
    <source>
        <dbReference type="Proteomes" id="UP000619788"/>
    </source>
</evidence>
<feature type="compositionally biased region" description="Polar residues" evidence="1">
    <location>
        <begin position="1"/>
        <end position="10"/>
    </location>
</feature>